<name>A0A822Z1E8_NELNU</name>
<reference evidence="2 3" key="1">
    <citation type="journal article" date="2020" name="Mol. Biol. Evol.">
        <title>Distinct Expression and Methylation Patterns for Genes with Different Fates following a Single Whole-Genome Duplication in Flowering Plants.</title>
        <authorList>
            <person name="Shi T."/>
            <person name="Rahmani R.S."/>
            <person name="Gugger P.F."/>
            <person name="Wang M."/>
            <person name="Li H."/>
            <person name="Zhang Y."/>
            <person name="Li Z."/>
            <person name="Wang Q."/>
            <person name="Van de Peer Y."/>
            <person name="Marchal K."/>
            <person name="Chen J."/>
        </authorList>
    </citation>
    <scope>NUCLEOTIDE SEQUENCE [LARGE SCALE GENOMIC DNA]</scope>
    <source>
        <tissue evidence="2">Leaf</tissue>
    </source>
</reference>
<protein>
    <submittedName>
        <fullName evidence="2">Uncharacterized protein</fullName>
    </submittedName>
</protein>
<proteinExistence type="predicted"/>
<sequence length="36" mass="4255">MVTRFEKNKKKRGDMSAGHGRIGKHHKHPGRSRRSW</sequence>
<feature type="region of interest" description="Disordered" evidence="1">
    <location>
        <begin position="1"/>
        <end position="36"/>
    </location>
</feature>
<evidence type="ECO:0000256" key="1">
    <source>
        <dbReference type="SAM" id="MobiDB-lite"/>
    </source>
</evidence>
<feature type="compositionally biased region" description="Basic residues" evidence="1">
    <location>
        <begin position="21"/>
        <end position="36"/>
    </location>
</feature>
<dbReference type="EMBL" id="DUZY01000004">
    <property type="protein sequence ID" value="DAD37501.1"/>
    <property type="molecule type" value="Genomic_DNA"/>
</dbReference>
<keyword evidence="3" id="KW-1185">Reference proteome</keyword>
<dbReference type="Proteomes" id="UP000607653">
    <property type="component" value="Unassembled WGS sequence"/>
</dbReference>
<dbReference type="AlphaFoldDB" id="A0A822Z1E8"/>
<accession>A0A822Z1E8</accession>
<evidence type="ECO:0000313" key="2">
    <source>
        <dbReference type="EMBL" id="DAD37501.1"/>
    </source>
</evidence>
<comment type="caution">
    <text evidence="2">The sequence shown here is derived from an EMBL/GenBank/DDBJ whole genome shotgun (WGS) entry which is preliminary data.</text>
</comment>
<evidence type="ECO:0000313" key="3">
    <source>
        <dbReference type="Proteomes" id="UP000607653"/>
    </source>
</evidence>
<gene>
    <name evidence="2" type="ORF">HUJ06_008142</name>
</gene>
<organism evidence="2 3">
    <name type="scientific">Nelumbo nucifera</name>
    <name type="common">Sacred lotus</name>
    <dbReference type="NCBI Taxonomy" id="4432"/>
    <lineage>
        <taxon>Eukaryota</taxon>
        <taxon>Viridiplantae</taxon>
        <taxon>Streptophyta</taxon>
        <taxon>Embryophyta</taxon>
        <taxon>Tracheophyta</taxon>
        <taxon>Spermatophyta</taxon>
        <taxon>Magnoliopsida</taxon>
        <taxon>Proteales</taxon>
        <taxon>Nelumbonaceae</taxon>
        <taxon>Nelumbo</taxon>
    </lineage>
</organism>